<reference evidence="1" key="1">
    <citation type="submission" date="2021-06" db="EMBL/GenBank/DDBJ databases">
        <authorList>
            <person name="Kallberg Y."/>
            <person name="Tangrot J."/>
            <person name="Rosling A."/>
        </authorList>
    </citation>
    <scope>NUCLEOTIDE SEQUENCE</scope>
    <source>
        <strain evidence="1">87-6 pot B 2015</strain>
    </source>
</reference>
<dbReference type="AlphaFoldDB" id="A0A9N9FJK3"/>
<dbReference type="EMBL" id="CAJVPP010001203">
    <property type="protein sequence ID" value="CAG8540808.1"/>
    <property type="molecule type" value="Genomic_DNA"/>
</dbReference>
<sequence>MEYSEKSERSNNISLRIPLAIKEEIFDEDIPDRSISYHTIQLITPINSQKEFAQRDLKHVFSVINLIYYLNLMELISN</sequence>
<keyword evidence="2" id="KW-1185">Reference proteome</keyword>
<evidence type="ECO:0000313" key="2">
    <source>
        <dbReference type="Proteomes" id="UP000789375"/>
    </source>
</evidence>
<accession>A0A9N9FJK3</accession>
<evidence type="ECO:0000313" key="1">
    <source>
        <dbReference type="EMBL" id="CAG8540808.1"/>
    </source>
</evidence>
<dbReference type="Proteomes" id="UP000789375">
    <property type="component" value="Unassembled WGS sequence"/>
</dbReference>
<comment type="caution">
    <text evidence="1">The sequence shown here is derived from an EMBL/GenBank/DDBJ whole genome shotgun (WGS) entry which is preliminary data.</text>
</comment>
<organism evidence="1 2">
    <name type="scientific">Funneliformis mosseae</name>
    <name type="common">Endomycorrhizal fungus</name>
    <name type="synonym">Glomus mosseae</name>
    <dbReference type="NCBI Taxonomy" id="27381"/>
    <lineage>
        <taxon>Eukaryota</taxon>
        <taxon>Fungi</taxon>
        <taxon>Fungi incertae sedis</taxon>
        <taxon>Mucoromycota</taxon>
        <taxon>Glomeromycotina</taxon>
        <taxon>Glomeromycetes</taxon>
        <taxon>Glomerales</taxon>
        <taxon>Glomeraceae</taxon>
        <taxon>Funneliformis</taxon>
    </lineage>
</organism>
<gene>
    <name evidence="1" type="ORF">FMOSSE_LOCUS5969</name>
</gene>
<protein>
    <submittedName>
        <fullName evidence="1">13704_t:CDS:1</fullName>
    </submittedName>
</protein>
<name>A0A9N9FJK3_FUNMO</name>
<proteinExistence type="predicted"/>